<dbReference type="RefSeq" id="WP_285343068.1">
    <property type="nucleotide sequence ID" value="NZ_JASITI010000017.1"/>
</dbReference>
<dbReference type="InterPro" id="IPR023393">
    <property type="entry name" value="START-like_dom_sf"/>
</dbReference>
<sequence>MTYPTTIDENAPVIADHTIRIAAPVERIWQLHTDIGGWPAWLSAIPQARLDGPVAPGTTFHWTTAGMSIDSTVYAVDTAHRILWGGPAHGITGIHEWTFTEDGDGVVVRTRESWAGEPVDADRDNLAAALDASLVTWLDALKEAAEQEDHRP</sequence>
<evidence type="ECO:0000313" key="1">
    <source>
        <dbReference type="EMBL" id="MDK9497204.1"/>
    </source>
</evidence>
<reference evidence="1 2" key="1">
    <citation type="submission" date="2023-05" db="EMBL/GenBank/DDBJ databases">
        <title>Sequencing and Assembly of Streptomyces sp. NP73.</title>
        <authorList>
            <person name="Konwar A.N."/>
            <person name="Saikia K."/>
            <person name="Thakur D."/>
        </authorList>
    </citation>
    <scope>NUCLEOTIDE SEQUENCE [LARGE SCALE GENOMIC DNA]</scope>
    <source>
        <strain evidence="1 2">NP73</strain>
    </source>
</reference>
<name>A0ABT7GVE6_9ACTN</name>
<keyword evidence="2" id="KW-1185">Reference proteome</keyword>
<dbReference type="Proteomes" id="UP001223390">
    <property type="component" value="Unassembled WGS sequence"/>
</dbReference>
<gene>
    <name evidence="1" type="ORF">QEZ40_001859</name>
</gene>
<dbReference type="Gene3D" id="3.30.530.20">
    <property type="match status" value="1"/>
</dbReference>
<comment type="caution">
    <text evidence="1">The sequence shown here is derived from an EMBL/GenBank/DDBJ whole genome shotgun (WGS) entry which is preliminary data.</text>
</comment>
<dbReference type="SUPFAM" id="SSF55961">
    <property type="entry name" value="Bet v1-like"/>
    <property type="match status" value="1"/>
</dbReference>
<organism evidence="1 2">
    <name type="scientific">Streptomyces katrae</name>
    <dbReference type="NCBI Taxonomy" id="68223"/>
    <lineage>
        <taxon>Bacteria</taxon>
        <taxon>Bacillati</taxon>
        <taxon>Actinomycetota</taxon>
        <taxon>Actinomycetes</taxon>
        <taxon>Kitasatosporales</taxon>
        <taxon>Streptomycetaceae</taxon>
        <taxon>Streptomyces</taxon>
    </lineage>
</organism>
<dbReference type="InterPro" id="IPR019587">
    <property type="entry name" value="Polyketide_cyclase/dehydratase"/>
</dbReference>
<evidence type="ECO:0000313" key="2">
    <source>
        <dbReference type="Proteomes" id="UP001223390"/>
    </source>
</evidence>
<proteinExistence type="predicted"/>
<accession>A0ABT7GVE6</accession>
<protein>
    <submittedName>
        <fullName evidence="1">SRPBCC family protein</fullName>
    </submittedName>
</protein>
<dbReference type="EMBL" id="JASITI010000017">
    <property type="protein sequence ID" value="MDK9497204.1"/>
    <property type="molecule type" value="Genomic_DNA"/>
</dbReference>
<dbReference type="Pfam" id="PF10604">
    <property type="entry name" value="Polyketide_cyc2"/>
    <property type="match status" value="1"/>
</dbReference>